<feature type="compositionally biased region" description="Acidic residues" evidence="2">
    <location>
        <begin position="1"/>
        <end position="10"/>
    </location>
</feature>
<dbReference type="NCBIfam" id="NF038228">
    <property type="entry name" value="IcmH_DotU_IVB"/>
    <property type="match status" value="1"/>
</dbReference>
<dbReference type="Gene3D" id="3.30.1330.60">
    <property type="entry name" value="OmpA-like domain"/>
    <property type="match status" value="1"/>
</dbReference>
<dbReference type="InterPro" id="IPR038522">
    <property type="entry name" value="T4/T6SS_DotU_sf"/>
</dbReference>
<dbReference type="GO" id="GO:0016020">
    <property type="term" value="C:membrane"/>
    <property type="evidence" value="ECO:0007669"/>
    <property type="project" value="UniProtKB-UniRule"/>
</dbReference>
<keyword evidence="1 3" id="KW-0472">Membrane</keyword>
<feature type="compositionally biased region" description="Low complexity" evidence="2">
    <location>
        <begin position="32"/>
        <end position="50"/>
    </location>
</feature>
<evidence type="ECO:0000259" key="4">
    <source>
        <dbReference type="PROSITE" id="PS51123"/>
    </source>
</evidence>
<dbReference type="Gene3D" id="1.25.40.590">
    <property type="entry name" value="Type IV / VI secretion system, DotU"/>
    <property type="match status" value="1"/>
</dbReference>
<dbReference type="CDD" id="cd07185">
    <property type="entry name" value="OmpA_C-like"/>
    <property type="match status" value="1"/>
</dbReference>
<dbReference type="Pfam" id="PF09850">
    <property type="entry name" value="DotU"/>
    <property type="match status" value="1"/>
</dbReference>
<evidence type="ECO:0000313" key="5">
    <source>
        <dbReference type="EMBL" id="PPQ33356.1"/>
    </source>
</evidence>
<keyword evidence="3" id="KW-0812">Transmembrane</keyword>
<dbReference type="EMBL" id="NHRY01000148">
    <property type="protein sequence ID" value="PPQ33356.1"/>
    <property type="molecule type" value="Genomic_DNA"/>
</dbReference>
<accession>A0A2S6NFG7</accession>
<dbReference type="NCBIfam" id="TIGR03350">
    <property type="entry name" value="type_VI_ompA"/>
    <property type="match status" value="1"/>
</dbReference>
<dbReference type="NCBIfam" id="TIGR03349">
    <property type="entry name" value="IV_VI_DotU"/>
    <property type="match status" value="1"/>
</dbReference>
<dbReference type="OrthoDB" id="345640at2"/>
<sequence length="465" mass="50399">MSDNPFDEDSDRTVIRPVPGGIRPTRTPPPDLSATRAPPSAAPRSAADATLAGRPATAAVDAGPIVLGLNPLVSAAGPLLALIARLSRTFSQPDPADLRERTLRQIRDFEREARTHDLPHDLVIKARYVLCAALDDVAQNTEWGSNGEWASRPLLVGFREGLRGYEGIQSGVGFFRLLDDAKRNPGAELPLLELIYLCLSLGFLGELRVSQRPLAALDRVRQDLYTVISNHRKPAEAALSPHWQGVGVPYVPPRRAVPVWVIGTAALAAIGSLFVWFTTDLNAASNTVFERMLSAPVAQQPQIVRAKPVLPPARVVVSQPQPPETLATLLKPEIDRGLVKILGDHAMPVIRITNRGMFASGSATVAGAYVPLLRRIGQALNMEQGPVQVDGYTDNQPIHTVRFPSNFQLSAARAEAAAAIIGREFKQPDRLTARGHADADPIASNDTPEGRAENRRIEIVLHRQD</sequence>
<dbReference type="PANTHER" id="PTHR30329:SF19">
    <property type="entry name" value="OUTER MEMBRANE PROTEIN, OMPA FAMILY"/>
    <property type="match status" value="1"/>
</dbReference>
<dbReference type="PROSITE" id="PS51123">
    <property type="entry name" value="OMPA_2"/>
    <property type="match status" value="1"/>
</dbReference>
<name>A0A2S6NFG7_RHOGL</name>
<proteinExistence type="predicted"/>
<evidence type="ECO:0000256" key="3">
    <source>
        <dbReference type="SAM" id="Phobius"/>
    </source>
</evidence>
<reference evidence="5 6" key="1">
    <citation type="journal article" date="2018" name="Arch. Microbiol.">
        <title>New insights into the metabolic potential of the phototrophic purple bacterium Rhodopila globiformis DSM 161(T) from its draft genome sequence and evidence for a vanadium-dependent nitrogenase.</title>
        <authorList>
            <person name="Imhoff J.F."/>
            <person name="Rahn T."/>
            <person name="Kunzel S."/>
            <person name="Neulinger S.C."/>
        </authorList>
    </citation>
    <scope>NUCLEOTIDE SEQUENCE [LARGE SCALE GENOMIC DNA]</scope>
    <source>
        <strain evidence="5 6">DSM 161</strain>
    </source>
</reference>
<protein>
    <recommendedName>
        <fullName evidence="4">OmpA-like domain-containing protein</fullName>
    </recommendedName>
</protein>
<keyword evidence="6" id="KW-1185">Reference proteome</keyword>
<feature type="region of interest" description="Disordered" evidence="2">
    <location>
        <begin position="1"/>
        <end position="50"/>
    </location>
</feature>
<organism evidence="5 6">
    <name type="scientific">Rhodopila globiformis</name>
    <name type="common">Rhodopseudomonas globiformis</name>
    <dbReference type="NCBI Taxonomy" id="1071"/>
    <lineage>
        <taxon>Bacteria</taxon>
        <taxon>Pseudomonadati</taxon>
        <taxon>Pseudomonadota</taxon>
        <taxon>Alphaproteobacteria</taxon>
        <taxon>Acetobacterales</taxon>
        <taxon>Acetobacteraceae</taxon>
        <taxon>Rhodopila</taxon>
    </lineage>
</organism>
<evidence type="ECO:0000313" key="6">
    <source>
        <dbReference type="Proteomes" id="UP000239724"/>
    </source>
</evidence>
<feature type="domain" description="OmpA-like" evidence="4">
    <location>
        <begin position="345"/>
        <end position="465"/>
    </location>
</feature>
<feature type="transmembrane region" description="Helical" evidence="3">
    <location>
        <begin position="257"/>
        <end position="277"/>
    </location>
</feature>
<dbReference type="InterPro" id="IPR017733">
    <property type="entry name" value="OmpA-like_dom_proteobacteria"/>
</dbReference>
<dbReference type="InterPro" id="IPR006665">
    <property type="entry name" value="OmpA-like"/>
</dbReference>
<feature type="region of interest" description="Disordered" evidence="2">
    <location>
        <begin position="432"/>
        <end position="455"/>
    </location>
</feature>
<dbReference type="Pfam" id="PF00691">
    <property type="entry name" value="OmpA"/>
    <property type="match status" value="1"/>
</dbReference>
<dbReference type="SUPFAM" id="SSF103088">
    <property type="entry name" value="OmpA-like"/>
    <property type="match status" value="1"/>
</dbReference>
<dbReference type="InterPro" id="IPR017732">
    <property type="entry name" value="T4/T6SS_DotU"/>
</dbReference>
<comment type="caution">
    <text evidence="5">The sequence shown here is derived from an EMBL/GenBank/DDBJ whole genome shotgun (WGS) entry which is preliminary data.</text>
</comment>
<evidence type="ECO:0000256" key="2">
    <source>
        <dbReference type="SAM" id="MobiDB-lite"/>
    </source>
</evidence>
<dbReference type="InterPro" id="IPR050330">
    <property type="entry name" value="Bact_OuterMem_StrucFunc"/>
</dbReference>
<gene>
    <name evidence="5" type="ORF">CCS01_14580</name>
</gene>
<evidence type="ECO:0000256" key="1">
    <source>
        <dbReference type="PROSITE-ProRule" id="PRU00473"/>
    </source>
</evidence>
<keyword evidence="3" id="KW-1133">Transmembrane helix</keyword>
<dbReference type="Proteomes" id="UP000239724">
    <property type="component" value="Unassembled WGS sequence"/>
</dbReference>
<feature type="compositionally biased region" description="Low complexity" evidence="2">
    <location>
        <begin position="15"/>
        <end position="25"/>
    </location>
</feature>
<dbReference type="PANTHER" id="PTHR30329">
    <property type="entry name" value="STATOR ELEMENT OF FLAGELLAR MOTOR COMPLEX"/>
    <property type="match status" value="1"/>
</dbReference>
<dbReference type="AlphaFoldDB" id="A0A2S6NFG7"/>
<dbReference type="RefSeq" id="WP_104519569.1">
    <property type="nucleotide sequence ID" value="NZ_NHRY01000148.1"/>
</dbReference>
<dbReference type="InterPro" id="IPR036737">
    <property type="entry name" value="OmpA-like_sf"/>
</dbReference>